<protein>
    <submittedName>
        <fullName evidence="1">Uncharacterized protein</fullName>
    </submittedName>
</protein>
<name>A0ABD3P910_9STRA</name>
<accession>A0ABD3P910</accession>
<dbReference type="Proteomes" id="UP001530400">
    <property type="component" value="Unassembled WGS sequence"/>
</dbReference>
<evidence type="ECO:0000313" key="2">
    <source>
        <dbReference type="Proteomes" id="UP001530400"/>
    </source>
</evidence>
<proteinExistence type="predicted"/>
<sequence length="65" mass="7070">MDTPFCSNGKCTGNSNSNFEFSFVGCKVYECGVWKLEQIRAQSVKSGVIGLEWGPFTSKITNLGA</sequence>
<comment type="caution">
    <text evidence="1">The sequence shown here is derived from an EMBL/GenBank/DDBJ whole genome shotgun (WGS) entry which is preliminary data.</text>
</comment>
<dbReference type="AlphaFoldDB" id="A0ABD3P910"/>
<organism evidence="1 2">
    <name type="scientific">Cyclotella atomus</name>
    <dbReference type="NCBI Taxonomy" id="382360"/>
    <lineage>
        <taxon>Eukaryota</taxon>
        <taxon>Sar</taxon>
        <taxon>Stramenopiles</taxon>
        <taxon>Ochrophyta</taxon>
        <taxon>Bacillariophyta</taxon>
        <taxon>Coscinodiscophyceae</taxon>
        <taxon>Thalassiosirophycidae</taxon>
        <taxon>Stephanodiscales</taxon>
        <taxon>Stephanodiscaceae</taxon>
        <taxon>Cyclotella</taxon>
    </lineage>
</organism>
<keyword evidence="2" id="KW-1185">Reference proteome</keyword>
<gene>
    <name evidence="1" type="ORF">ACHAWO_000556</name>
</gene>
<evidence type="ECO:0000313" key="1">
    <source>
        <dbReference type="EMBL" id="KAL3783861.1"/>
    </source>
</evidence>
<dbReference type="EMBL" id="JALLPJ020000747">
    <property type="protein sequence ID" value="KAL3783861.1"/>
    <property type="molecule type" value="Genomic_DNA"/>
</dbReference>
<reference evidence="1 2" key="1">
    <citation type="submission" date="2024-10" db="EMBL/GenBank/DDBJ databases">
        <title>Updated reference genomes for cyclostephanoid diatoms.</title>
        <authorList>
            <person name="Roberts W.R."/>
            <person name="Alverson A.J."/>
        </authorList>
    </citation>
    <scope>NUCLEOTIDE SEQUENCE [LARGE SCALE GENOMIC DNA]</scope>
    <source>
        <strain evidence="1 2">AJA010-31</strain>
    </source>
</reference>